<dbReference type="EMBL" id="JACXVP010000004">
    <property type="protein sequence ID" value="KAG5613537.1"/>
    <property type="molecule type" value="Genomic_DNA"/>
</dbReference>
<keyword evidence="9" id="KW-1185">Reference proteome</keyword>
<dbReference type="OrthoDB" id="1926132at2759"/>
<dbReference type="InterPro" id="IPR008801">
    <property type="entry name" value="RALF"/>
</dbReference>
<comment type="subcellular location">
    <subcellularLocation>
        <location evidence="1">Secreted</location>
    </subcellularLocation>
</comment>
<comment type="similarity">
    <text evidence="2">Belongs to the plant rapid alkalinization factor (RALF) family.</text>
</comment>
<feature type="compositionally biased region" description="Basic and acidic residues" evidence="7">
    <location>
        <begin position="178"/>
        <end position="191"/>
    </location>
</feature>
<comment type="caution">
    <text evidence="8">The sequence shown here is derived from an EMBL/GenBank/DDBJ whole genome shotgun (WGS) entry which is preliminary data.</text>
</comment>
<reference evidence="8 9" key="1">
    <citation type="submission" date="2020-09" db="EMBL/GenBank/DDBJ databases">
        <title>De no assembly of potato wild relative species, Solanum commersonii.</title>
        <authorList>
            <person name="Cho K."/>
        </authorList>
    </citation>
    <scope>NUCLEOTIDE SEQUENCE [LARGE SCALE GENOMIC DNA]</scope>
    <source>
        <strain evidence="8">LZ3.2</strain>
        <tissue evidence="8">Leaf</tissue>
    </source>
</reference>
<name>A0A9J5ZN03_SOLCO</name>
<evidence type="ECO:0008006" key="10">
    <source>
        <dbReference type="Google" id="ProtNLM"/>
    </source>
</evidence>
<feature type="compositionally biased region" description="Basic residues" evidence="7">
    <location>
        <begin position="86"/>
        <end position="96"/>
    </location>
</feature>
<evidence type="ECO:0000256" key="7">
    <source>
        <dbReference type="SAM" id="MobiDB-lite"/>
    </source>
</evidence>
<accession>A0A9J5ZN03</accession>
<dbReference type="AlphaFoldDB" id="A0A9J5ZN03"/>
<feature type="compositionally biased region" description="Polar residues" evidence="7">
    <location>
        <begin position="67"/>
        <end position="78"/>
    </location>
</feature>
<evidence type="ECO:0000313" key="8">
    <source>
        <dbReference type="EMBL" id="KAG5613537.1"/>
    </source>
</evidence>
<dbReference type="InterPro" id="IPR038796">
    <property type="entry name" value="At1g76070-like"/>
</dbReference>
<protein>
    <recommendedName>
        <fullName evidence="10">Syringolide-induced protein 14-1-1</fullName>
    </recommendedName>
</protein>
<evidence type="ECO:0000256" key="1">
    <source>
        <dbReference type="ARBA" id="ARBA00004613"/>
    </source>
</evidence>
<dbReference type="Proteomes" id="UP000824120">
    <property type="component" value="Chromosome 4"/>
</dbReference>
<evidence type="ECO:0000313" key="9">
    <source>
        <dbReference type="Proteomes" id="UP000824120"/>
    </source>
</evidence>
<keyword evidence="6" id="KW-1015">Disulfide bond</keyword>
<feature type="compositionally biased region" description="Basic and acidic residues" evidence="7">
    <location>
        <begin position="246"/>
        <end position="255"/>
    </location>
</feature>
<organism evidence="8 9">
    <name type="scientific">Solanum commersonii</name>
    <name type="common">Commerson's wild potato</name>
    <name type="synonym">Commerson's nightshade</name>
    <dbReference type="NCBI Taxonomy" id="4109"/>
    <lineage>
        <taxon>Eukaryota</taxon>
        <taxon>Viridiplantae</taxon>
        <taxon>Streptophyta</taxon>
        <taxon>Embryophyta</taxon>
        <taxon>Tracheophyta</taxon>
        <taxon>Spermatophyta</taxon>
        <taxon>Magnoliopsida</taxon>
        <taxon>eudicotyledons</taxon>
        <taxon>Gunneridae</taxon>
        <taxon>Pentapetalae</taxon>
        <taxon>asterids</taxon>
        <taxon>lamiids</taxon>
        <taxon>Solanales</taxon>
        <taxon>Solanaceae</taxon>
        <taxon>Solanoideae</taxon>
        <taxon>Solaneae</taxon>
        <taxon>Solanum</taxon>
    </lineage>
</organism>
<keyword evidence="5" id="KW-0732">Signal</keyword>
<proteinExistence type="inferred from homology"/>
<gene>
    <name evidence="8" type="ORF">H5410_024818</name>
</gene>
<keyword evidence="4" id="KW-0372">Hormone</keyword>
<dbReference type="PANTHER" id="PTHR34779">
    <property type="entry name" value="OS09G0542900 PROTEIN"/>
    <property type="match status" value="1"/>
</dbReference>
<keyword evidence="3" id="KW-0964">Secreted</keyword>
<feature type="compositionally biased region" description="Acidic residues" evidence="7">
    <location>
        <begin position="192"/>
        <end position="205"/>
    </location>
</feature>
<dbReference type="Pfam" id="PF05498">
    <property type="entry name" value="RALF"/>
    <property type="match status" value="1"/>
</dbReference>
<dbReference type="GO" id="GO:0005576">
    <property type="term" value="C:extracellular region"/>
    <property type="evidence" value="ECO:0007669"/>
    <property type="project" value="UniProtKB-SubCell"/>
</dbReference>
<evidence type="ECO:0000256" key="3">
    <source>
        <dbReference type="ARBA" id="ARBA00022525"/>
    </source>
</evidence>
<evidence type="ECO:0000256" key="4">
    <source>
        <dbReference type="ARBA" id="ARBA00022702"/>
    </source>
</evidence>
<evidence type="ECO:0000256" key="2">
    <source>
        <dbReference type="ARBA" id="ARBA00009178"/>
    </source>
</evidence>
<dbReference type="GO" id="GO:0005179">
    <property type="term" value="F:hormone activity"/>
    <property type="evidence" value="ECO:0007669"/>
    <property type="project" value="UniProtKB-KW"/>
</dbReference>
<evidence type="ECO:0000256" key="6">
    <source>
        <dbReference type="ARBA" id="ARBA00023157"/>
    </source>
</evidence>
<feature type="region of interest" description="Disordered" evidence="7">
    <location>
        <begin position="34"/>
        <end position="122"/>
    </location>
</feature>
<evidence type="ECO:0000256" key="5">
    <source>
        <dbReference type="ARBA" id="ARBA00022729"/>
    </source>
</evidence>
<sequence length="255" mass="29272">MEKEKPTKPKKNMILKFLPKAAAATVIFQNHPFSPGREKRFHHNHKGFSGPIISIIPAEARNRKSNSETNQEEPTSPKVSCIGQIKQRKNLNKSKKKECPKSLEKNPSNKKKKSSSSSNFRNIFQRRRKIDVNKNSSDIICDVENRAPCLSQMRKYASGREGNLSNFDWKNVQITPDDHRKYYSDDDRDDYRDGDEDEDEDEEEVSNAIKYIKFPSPLNETKNQPKIPANPYTRSCSPLTRCRGGNLDRTRGDGT</sequence>
<dbReference type="PANTHER" id="PTHR34779:SF1">
    <property type="entry name" value="OS09G0542900 PROTEIN"/>
    <property type="match status" value="1"/>
</dbReference>
<feature type="region of interest" description="Disordered" evidence="7">
    <location>
        <begin position="178"/>
        <end position="255"/>
    </location>
</feature>